<dbReference type="SUPFAM" id="SSF52540">
    <property type="entry name" value="P-loop containing nucleoside triphosphate hydrolases"/>
    <property type="match status" value="1"/>
</dbReference>
<dbReference type="Proteomes" id="UP000735541">
    <property type="component" value="Unassembled WGS sequence"/>
</dbReference>
<reference evidence="6 7" key="1">
    <citation type="submission" date="2020-01" db="EMBL/GenBank/DDBJ databases">
        <title>Insect and environment-associated Actinomycetes.</title>
        <authorList>
            <person name="Currrie C."/>
            <person name="Chevrette M."/>
            <person name="Carlson C."/>
            <person name="Stubbendieck R."/>
            <person name="Wendt-Pienkowski E."/>
        </authorList>
    </citation>
    <scope>NUCLEOTIDE SEQUENCE [LARGE SCALE GENOMIC DNA]</scope>
    <source>
        <strain evidence="6 7">SID11342</strain>
    </source>
</reference>
<dbReference type="InterPro" id="IPR050166">
    <property type="entry name" value="ABC_transporter_ATP-bind"/>
</dbReference>
<reference evidence="5 8" key="2">
    <citation type="submission" date="2021-07" db="EMBL/GenBank/DDBJ databases">
        <title>Sequencing Streptomyces halstedii LGO-A4 genome an citrus endophytic actinomycete.</title>
        <authorList>
            <person name="Samborskyy M."/>
            <person name="Scott N."/>
            <person name="Deglau R."/>
            <person name="Dickens S."/>
            <person name="Oliveira L.G."/>
        </authorList>
    </citation>
    <scope>NUCLEOTIDE SEQUENCE [LARGE SCALE GENOMIC DNA]</scope>
    <source>
        <strain evidence="5 8">LGO-A4</strain>
    </source>
</reference>
<dbReference type="Pfam" id="PF00005">
    <property type="entry name" value="ABC_tran"/>
    <property type="match status" value="1"/>
</dbReference>
<name>A0A6N9TVW6_STRHA</name>
<evidence type="ECO:0000259" key="4">
    <source>
        <dbReference type="PROSITE" id="PS50893"/>
    </source>
</evidence>
<evidence type="ECO:0000313" key="8">
    <source>
        <dbReference type="Proteomes" id="UP000735541"/>
    </source>
</evidence>
<keyword evidence="2" id="KW-0547">Nucleotide-binding</keyword>
<evidence type="ECO:0000256" key="2">
    <source>
        <dbReference type="ARBA" id="ARBA00022741"/>
    </source>
</evidence>
<dbReference type="CDD" id="cd03293">
    <property type="entry name" value="ABC_NrtD_SsuB_transporters"/>
    <property type="match status" value="1"/>
</dbReference>
<dbReference type="InterPro" id="IPR003593">
    <property type="entry name" value="AAA+_ATPase"/>
</dbReference>
<keyword evidence="1" id="KW-0813">Transport</keyword>
<sequence>MGRATTPPAIEVSDVTFSYGETTIIDRISFQVEEGEFLSLIGPSGCGKSTLLAMMDGVLKPDSGTVLVEGRTPSTGEGSRATVFQGFALMPWKTVLDNVALGLRYKRPDLSRTERADIAMEYLEKVGLASSARRYPRHLSGGMQQRVGLARAFAVQPRLLLMDEPFGALDAQNAEVLRDEVQALVEQEGRSIILVTHNLDEALQLSSRVLLMSAGPSTIRDDVRVELPSRDSPHYAARYDEYRTRLWSHLRDEVETTRARERNAA</sequence>
<dbReference type="RefSeq" id="WP_103492921.1">
    <property type="nucleotide sequence ID" value="NZ_JAAGLQ010000185.1"/>
</dbReference>
<keyword evidence="8" id="KW-1185">Reference proteome</keyword>
<feature type="domain" description="ABC transporter" evidence="4">
    <location>
        <begin position="10"/>
        <end position="239"/>
    </location>
</feature>
<dbReference type="InterPro" id="IPR017871">
    <property type="entry name" value="ABC_transporter-like_CS"/>
</dbReference>
<dbReference type="PANTHER" id="PTHR42788">
    <property type="entry name" value="TAURINE IMPORT ATP-BINDING PROTEIN-RELATED"/>
    <property type="match status" value="1"/>
</dbReference>
<evidence type="ECO:0000256" key="1">
    <source>
        <dbReference type="ARBA" id="ARBA00022448"/>
    </source>
</evidence>
<evidence type="ECO:0000313" key="7">
    <source>
        <dbReference type="Proteomes" id="UP000471293"/>
    </source>
</evidence>
<dbReference type="GO" id="GO:0005524">
    <property type="term" value="F:ATP binding"/>
    <property type="evidence" value="ECO:0007669"/>
    <property type="project" value="UniProtKB-KW"/>
</dbReference>
<dbReference type="GO" id="GO:0016887">
    <property type="term" value="F:ATP hydrolysis activity"/>
    <property type="evidence" value="ECO:0007669"/>
    <property type="project" value="InterPro"/>
</dbReference>
<proteinExistence type="predicted"/>
<gene>
    <name evidence="6" type="ORF">G3I29_08935</name>
    <name evidence="5" type="ORF">STHAL_25575</name>
</gene>
<dbReference type="EMBL" id="JAAGLQ010000185">
    <property type="protein sequence ID" value="NEA15654.1"/>
    <property type="molecule type" value="Genomic_DNA"/>
</dbReference>
<evidence type="ECO:0000313" key="6">
    <source>
        <dbReference type="EMBL" id="NEA15654.1"/>
    </source>
</evidence>
<dbReference type="PROSITE" id="PS00211">
    <property type="entry name" value="ABC_TRANSPORTER_1"/>
    <property type="match status" value="1"/>
</dbReference>
<dbReference type="EMBL" id="JAHUVW010000001">
    <property type="protein sequence ID" value="MBV7672818.1"/>
    <property type="molecule type" value="Genomic_DNA"/>
</dbReference>
<dbReference type="PANTHER" id="PTHR42788:SF13">
    <property type="entry name" value="ALIPHATIC SULFONATES IMPORT ATP-BINDING PROTEIN SSUB"/>
    <property type="match status" value="1"/>
</dbReference>
<dbReference type="InterPro" id="IPR003439">
    <property type="entry name" value="ABC_transporter-like_ATP-bd"/>
</dbReference>
<dbReference type="InterPro" id="IPR027417">
    <property type="entry name" value="P-loop_NTPase"/>
</dbReference>
<dbReference type="PROSITE" id="PS50893">
    <property type="entry name" value="ABC_TRANSPORTER_2"/>
    <property type="match status" value="1"/>
</dbReference>
<evidence type="ECO:0000256" key="3">
    <source>
        <dbReference type="ARBA" id="ARBA00022840"/>
    </source>
</evidence>
<organism evidence="6 7">
    <name type="scientific">Streptomyces halstedii</name>
    <dbReference type="NCBI Taxonomy" id="1944"/>
    <lineage>
        <taxon>Bacteria</taxon>
        <taxon>Bacillati</taxon>
        <taxon>Actinomycetota</taxon>
        <taxon>Actinomycetes</taxon>
        <taxon>Kitasatosporales</taxon>
        <taxon>Streptomycetaceae</taxon>
        <taxon>Streptomyces</taxon>
    </lineage>
</organism>
<evidence type="ECO:0000313" key="5">
    <source>
        <dbReference type="EMBL" id="MBV7672818.1"/>
    </source>
</evidence>
<accession>A0A6N9TVW6</accession>
<dbReference type="Proteomes" id="UP000471293">
    <property type="component" value="Unassembled WGS sequence"/>
</dbReference>
<keyword evidence="3 6" id="KW-0067">ATP-binding</keyword>
<comment type="caution">
    <text evidence="6">The sequence shown here is derived from an EMBL/GenBank/DDBJ whole genome shotgun (WGS) entry which is preliminary data.</text>
</comment>
<protein>
    <submittedName>
        <fullName evidence="6">ABC transporter ATP-binding protein</fullName>
    </submittedName>
</protein>
<dbReference type="SMART" id="SM00382">
    <property type="entry name" value="AAA"/>
    <property type="match status" value="1"/>
</dbReference>
<dbReference type="Gene3D" id="3.40.50.300">
    <property type="entry name" value="P-loop containing nucleotide triphosphate hydrolases"/>
    <property type="match status" value="1"/>
</dbReference>
<dbReference type="AlphaFoldDB" id="A0A6N9TVW6"/>